<dbReference type="RefSeq" id="WP_231060135.1">
    <property type="nucleotide sequence ID" value="NZ_JAJNOC010000009.1"/>
</dbReference>
<sequence>MDHETARELMAVYERLGGVINEADDILRTLPEAERSTHLHALAVVIQHLWANLQHPIVREHPDLDPDGDLFQRKA</sequence>
<evidence type="ECO:0000313" key="1">
    <source>
        <dbReference type="EMBL" id="MCD2518861.1"/>
    </source>
</evidence>
<protein>
    <recommendedName>
        <fullName evidence="3">DUF29 family protein</fullName>
    </recommendedName>
</protein>
<dbReference type="Proteomes" id="UP001179361">
    <property type="component" value="Unassembled WGS sequence"/>
</dbReference>
<accession>A0ABS8QAS6</accession>
<name>A0ABS8QAS6_9BURK</name>
<reference evidence="1" key="1">
    <citation type="submission" date="2021-11" db="EMBL/GenBank/DDBJ databases">
        <title>The complete genome of Massilia sp sp. G4R7.</title>
        <authorList>
            <person name="Liu L."/>
            <person name="Yue J."/>
            <person name="Yuan J."/>
            <person name="Yang F."/>
            <person name="Li L."/>
        </authorList>
    </citation>
    <scope>NUCLEOTIDE SEQUENCE</scope>
    <source>
        <strain evidence="1">G4R7</strain>
    </source>
</reference>
<organism evidence="1 2">
    <name type="scientific">Massilia phyllostachyos</name>
    <dbReference type="NCBI Taxonomy" id="2898585"/>
    <lineage>
        <taxon>Bacteria</taxon>
        <taxon>Pseudomonadati</taxon>
        <taxon>Pseudomonadota</taxon>
        <taxon>Betaproteobacteria</taxon>
        <taxon>Burkholderiales</taxon>
        <taxon>Oxalobacteraceae</taxon>
        <taxon>Telluria group</taxon>
        <taxon>Massilia</taxon>
    </lineage>
</organism>
<comment type="caution">
    <text evidence="1">The sequence shown here is derived from an EMBL/GenBank/DDBJ whole genome shotgun (WGS) entry which is preliminary data.</text>
</comment>
<dbReference type="EMBL" id="JAJNOC010000009">
    <property type="protein sequence ID" value="MCD2518861.1"/>
    <property type="molecule type" value="Genomic_DNA"/>
</dbReference>
<evidence type="ECO:0000313" key="2">
    <source>
        <dbReference type="Proteomes" id="UP001179361"/>
    </source>
</evidence>
<gene>
    <name evidence="1" type="ORF">LQ564_21410</name>
</gene>
<keyword evidence="2" id="KW-1185">Reference proteome</keyword>
<proteinExistence type="predicted"/>
<evidence type="ECO:0008006" key="3">
    <source>
        <dbReference type="Google" id="ProtNLM"/>
    </source>
</evidence>